<dbReference type="CDD" id="cd01728">
    <property type="entry name" value="LSm1"/>
    <property type="match status" value="1"/>
</dbReference>
<dbReference type="EMBL" id="KN847556">
    <property type="protein sequence ID" value="KIW01265.1"/>
    <property type="molecule type" value="Genomic_DNA"/>
</dbReference>
<dbReference type="GO" id="GO:1990904">
    <property type="term" value="C:ribonucleoprotein complex"/>
    <property type="evidence" value="ECO:0007669"/>
    <property type="project" value="UniProtKB-KW"/>
</dbReference>
<dbReference type="InterPro" id="IPR010920">
    <property type="entry name" value="LSM_dom_sf"/>
</dbReference>
<dbReference type="FunCoup" id="A0A0D2A469">
    <property type="interactions" value="398"/>
</dbReference>
<dbReference type="Pfam" id="PF01423">
    <property type="entry name" value="LSM"/>
    <property type="match status" value="1"/>
</dbReference>
<keyword evidence="5 6" id="KW-0687">Ribonucleoprotein</keyword>
<comment type="subcellular location">
    <subcellularLocation>
        <location evidence="6">Cytoplasm</location>
    </subcellularLocation>
    <subcellularLocation>
        <location evidence="6">Cytoplasm</location>
        <location evidence="6">P-body</location>
    </subcellularLocation>
</comment>
<keyword evidence="9" id="KW-1185">Reference proteome</keyword>
<gene>
    <name evidence="6" type="primary">LSM1</name>
    <name evidence="8" type="ORF">PV09_07304</name>
</gene>
<keyword evidence="2 6" id="KW-0963">Cytoplasm</keyword>
<keyword evidence="4 6" id="KW-0694">RNA-binding</keyword>
<evidence type="ECO:0000256" key="2">
    <source>
        <dbReference type="ARBA" id="ARBA00022490"/>
    </source>
</evidence>
<evidence type="ECO:0000256" key="1">
    <source>
        <dbReference type="ARBA" id="ARBA00006850"/>
    </source>
</evidence>
<dbReference type="GO" id="GO:0000290">
    <property type="term" value="P:deadenylation-dependent decapping of nuclear-transcribed mRNA"/>
    <property type="evidence" value="ECO:0007669"/>
    <property type="project" value="TreeGrafter"/>
</dbReference>
<dbReference type="GeneID" id="27315277"/>
<evidence type="ECO:0000256" key="6">
    <source>
        <dbReference type="RuleBase" id="RU365047"/>
    </source>
</evidence>
<dbReference type="Gene3D" id="2.30.30.100">
    <property type="match status" value="1"/>
</dbReference>
<organism evidence="8 9">
    <name type="scientific">Verruconis gallopava</name>
    <dbReference type="NCBI Taxonomy" id="253628"/>
    <lineage>
        <taxon>Eukaryota</taxon>
        <taxon>Fungi</taxon>
        <taxon>Dikarya</taxon>
        <taxon>Ascomycota</taxon>
        <taxon>Pezizomycotina</taxon>
        <taxon>Dothideomycetes</taxon>
        <taxon>Pleosporomycetidae</taxon>
        <taxon>Venturiales</taxon>
        <taxon>Sympoventuriaceae</taxon>
        <taxon>Verruconis</taxon>
    </lineage>
</organism>
<dbReference type="InterPro" id="IPR047575">
    <property type="entry name" value="Sm"/>
</dbReference>
<protein>
    <recommendedName>
        <fullName evidence="6">U6 snRNA-associated Sm-like protein LSm1</fullName>
    </recommendedName>
</protein>
<dbReference type="InterPro" id="IPR034104">
    <property type="entry name" value="Lsm1"/>
</dbReference>
<dbReference type="GO" id="GO:0000932">
    <property type="term" value="C:P-body"/>
    <property type="evidence" value="ECO:0007669"/>
    <property type="project" value="UniProtKB-SubCell"/>
</dbReference>
<dbReference type="InterPro" id="IPR044642">
    <property type="entry name" value="PTHR15588"/>
</dbReference>
<dbReference type="HOGENOM" id="CLU_076902_0_1_1"/>
<dbReference type="GO" id="GO:0003729">
    <property type="term" value="F:mRNA binding"/>
    <property type="evidence" value="ECO:0007669"/>
    <property type="project" value="TreeGrafter"/>
</dbReference>
<dbReference type="Proteomes" id="UP000053259">
    <property type="component" value="Unassembled WGS sequence"/>
</dbReference>
<dbReference type="SMART" id="SM00651">
    <property type="entry name" value="Sm"/>
    <property type="match status" value="1"/>
</dbReference>
<evidence type="ECO:0000313" key="8">
    <source>
        <dbReference type="EMBL" id="KIW01265.1"/>
    </source>
</evidence>
<dbReference type="PANTHER" id="PTHR15588">
    <property type="entry name" value="LSM1"/>
    <property type="match status" value="1"/>
</dbReference>
<dbReference type="InterPro" id="IPR001163">
    <property type="entry name" value="Sm_dom_euk/arc"/>
</dbReference>
<dbReference type="PROSITE" id="PS52002">
    <property type="entry name" value="SM"/>
    <property type="match status" value="1"/>
</dbReference>
<comment type="subunit">
    <text evidence="6">Component of the heptameric LSM1-LSM7 complex that forms a seven-membered ring structure with a donut shape.</text>
</comment>
<evidence type="ECO:0000256" key="3">
    <source>
        <dbReference type="ARBA" id="ARBA00022664"/>
    </source>
</evidence>
<dbReference type="SUPFAM" id="SSF50182">
    <property type="entry name" value="Sm-like ribonucleoproteins"/>
    <property type="match status" value="1"/>
</dbReference>
<dbReference type="STRING" id="253628.A0A0D2A469"/>
<evidence type="ECO:0000313" key="9">
    <source>
        <dbReference type="Proteomes" id="UP000053259"/>
    </source>
</evidence>
<sequence>MESHEEQVLPMDVPRLPAQMFTTAAQLLDLTDKKILCALRDGRKLFGVLRSWDQYGNIQLMDTIERYYCEIESRKLWGEIARGLYLIRGENVAYLGEIDLDLEDDPPEGWEKVAAEEIHRLDKSMRERQKRELKARNKRLKEKGLEREMGEEHIFV</sequence>
<comment type="similarity">
    <text evidence="1 6">Belongs to the snRNP Sm proteins family.</text>
</comment>
<reference evidence="8 9" key="1">
    <citation type="submission" date="2015-01" db="EMBL/GenBank/DDBJ databases">
        <title>The Genome Sequence of Ochroconis gallopava CBS43764.</title>
        <authorList>
            <consortium name="The Broad Institute Genomics Platform"/>
            <person name="Cuomo C."/>
            <person name="de Hoog S."/>
            <person name="Gorbushina A."/>
            <person name="Stielow B."/>
            <person name="Teixiera M."/>
            <person name="Abouelleil A."/>
            <person name="Chapman S.B."/>
            <person name="Priest M."/>
            <person name="Young S.K."/>
            <person name="Wortman J."/>
            <person name="Nusbaum C."/>
            <person name="Birren B."/>
        </authorList>
    </citation>
    <scope>NUCLEOTIDE SEQUENCE [LARGE SCALE GENOMIC DNA]</scope>
    <source>
        <strain evidence="8 9">CBS 43764</strain>
    </source>
</reference>
<accession>A0A0D2A469</accession>
<name>A0A0D2A469_9PEZI</name>
<proteinExistence type="inferred from homology"/>
<keyword evidence="3 6" id="KW-0507">mRNA processing</keyword>
<dbReference type="PANTHER" id="PTHR15588:SF8">
    <property type="entry name" value="U6 SNRNA-ASSOCIATED SM-LIKE PROTEIN LSM1"/>
    <property type="match status" value="1"/>
</dbReference>
<comment type="function">
    <text evidence="6">Component of the cytoplasmic LSM1-LSM7 complex which is involved in mRNA degradation.</text>
</comment>
<dbReference type="GO" id="GO:1990726">
    <property type="term" value="C:Lsm1-7-Pat1 complex"/>
    <property type="evidence" value="ECO:0007669"/>
    <property type="project" value="TreeGrafter"/>
</dbReference>
<evidence type="ECO:0000256" key="5">
    <source>
        <dbReference type="ARBA" id="ARBA00023274"/>
    </source>
</evidence>
<dbReference type="OrthoDB" id="10263346at2759"/>
<dbReference type="InParanoid" id="A0A0D2A469"/>
<feature type="domain" description="Sm" evidence="7">
    <location>
        <begin position="22"/>
        <end position="101"/>
    </location>
</feature>
<dbReference type="RefSeq" id="XP_016211134.1">
    <property type="nucleotide sequence ID" value="XM_016361058.1"/>
</dbReference>
<evidence type="ECO:0000256" key="4">
    <source>
        <dbReference type="ARBA" id="ARBA00022884"/>
    </source>
</evidence>
<evidence type="ECO:0000259" key="7">
    <source>
        <dbReference type="PROSITE" id="PS52002"/>
    </source>
</evidence>
<dbReference type="VEuPathDB" id="FungiDB:PV09_07304"/>
<dbReference type="AlphaFoldDB" id="A0A0D2A469"/>
<dbReference type="GO" id="GO:0006397">
    <property type="term" value="P:mRNA processing"/>
    <property type="evidence" value="ECO:0007669"/>
    <property type="project" value="UniProtKB-UniRule"/>
</dbReference>